<dbReference type="EMBL" id="KV784361">
    <property type="protein sequence ID" value="OEU13485.1"/>
    <property type="molecule type" value="Genomic_DNA"/>
</dbReference>
<dbReference type="InParanoid" id="A0A1E7F658"/>
<evidence type="ECO:0000313" key="3">
    <source>
        <dbReference type="EMBL" id="OEU13485.1"/>
    </source>
</evidence>
<evidence type="ECO:0000256" key="2">
    <source>
        <dbReference type="SAM" id="SignalP"/>
    </source>
</evidence>
<gene>
    <name evidence="3" type="ORF">FRACYDRAFT_241818</name>
</gene>
<evidence type="ECO:0000313" key="4">
    <source>
        <dbReference type="Proteomes" id="UP000095751"/>
    </source>
</evidence>
<feature type="compositionally biased region" description="Low complexity" evidence="1">
    <location>
        <begin position="152"/>
        <end position="173"/>
    </location>
</feature>
<dbReference type="OrthoDB" id="44030at2759"/>
<reference evidence="3 4" key="1">
    <citation type="submission" date="2016-09" db="EMBL/GenBank/DDBJ databases">
        <title>Extensive genetic diversity and differential bi-allelic expression allows diatom success in the polar Southern Ocean.</title>
        <authorList>
            <consortium name="DOE Joint Genome Institute"/>
            <person name="Mock T."/>
            <person name="Otillar R.P."/>
            <person name="Strauss J."/>
            <person name="Dupont C."/>
            <person name="Frickenhaus S."/>
            <person name="Maumus F."/>
            <person name="Mcmullan M."/>
            <person name="Sanges R."/>
            <person name="Schmutz J."/>
            <person name="Toseland A."/>
            <person name="Valas R."/>
            <person name="Veluchamy A."/>
            <person name="Ward B.J."/>
            <person name="Allen A."/>
            <person name="Barry K."/>
            <person name="Falciatore A."/>
            <person name="Ferrante M."/>
            <person name="Fortunato A.E."/>
            <person name="Gloeckner G."/>
            <person name="Gruber A."/>
            <person name="Hipkin R."/>
            <person name="Janech M."/>
            <person name="Kroth P."/>
            <person name="Leese F."/>
            <person name="Lindquist E."/>
            <person name="Lyon B.R."/>
            <person name="Martin J."/>
            <person name="Mayer C."/>
            <person name="Parker M."/>
            <person name="Quesneville H."/>
            <person name="Raymond J."/>
            <person name="Uhlig C."/>
            <person name="Valentin K.U."/>
            <person name="Worden A.Z."/>
            <person name="Armbrust E.V."/>
            <person name="Bowler C."/>
            <person name="Green B."/>
            <person name="Moulton V."/>
            <person name="Van Oosterhout C."/>
            <person name="Grigoriev I."/>
        </authorList>
    </citation>
    <scope>NUCLEOTIDE SEQUENCE [LARGE SCALE GENOMIC DNA]</scope>
    <source>
        <strain evidence="3 4">CCMP1102</strain>
    </source>
</reference>
<keyword evidence="4" id="KW-1185">Reference proteome</keyword>
<dbReference type="AlphaFoldDB" id="A0A1E7F658"/>
<evidence type="ECO:0000256" key="1">
    <source>
        <dbReference type="SAM" id="MobiDB-lite"/>
    </source>
</evidence>
<feature type="region of interest" description="Disordered" evidence="1">
    <location>
        <begin position="152"/>
        <end position="178"/>
    </location>
</feature>
<feature type="signal peptide" evidence="2">
    <location>
        <begin position="1"/>
        <end position="25"/>
    </location>
</feature>
<evidence type="ECO:0008006" key="5">
    <source>
        <dbReference type="Google" id="ProtNLM"/>
    </source>
</evidence>
<dbReference type="Proteomes" id="UP000095751">
    <property type="component" value="Unassembled WGS sequence"/>
</dbReference>
<proteinExistence type="predicted"/>
<accession>A0A1E7F658</accession>
<keyword evidence="2" id="KW-0732">Signal</keyword>
<feature type="chain" id="PRO_5009192705" description="ShKT domain-containing protein" evidence="2">
    <location>
        <begin position="26"/>
        <end position="268"/>
    </location>
</feature>
<organism evidence="3 4">
    <name type="scientific">Fragilariopsis cylindrus CCMP1102</name>
    <dbReference type="NCBI Taxonomy" id="635003"/>
    <lineage>
        <taxon>Eukaryota</taxon>
        <taxon>Sar</taxon>
        <taxon>Stramenopiles</taxon>
        <taxon>Ochrophyta</taxon>
        <taxon>Bacillariophyta</taxon>
        <taxon>Bacillariophyceae</taxon>
        <taxon>Bacillariophycidae</taxon>
        <taxon>Bacillariales</taxon>
        <taxon>Bacillariaceae</taxon>
        <taxon>Fragilariopsis</taxon>
    </lineage>
</organism>
<dbReference type="KEGG" id="fcy:FRACYDRAFT_241818"/>
<name>A0A1E7F658_9STRA</name>
<protein>
    <recommendedName>
        <fullName evidence="5">ShKT domain-containing protein</fullName>
    </recommendedName>
</protein>
<sequence>MTTLLLFLLTIATTTLWLSVPAVSAFEFDHDLSPDQCRKDINQCTAKSNNSTMWYSCPISCAKYFELEGCMAEQRTDPEQLYELRAKRSDDVSMSLEENEGYVTLYAVIPMLPGMAQYYYDAIEHIAHVYKYTLVAMILPYYDDDQSTASSPSSSILQSITDTSLGDSNSNNSKSKKKMKSILLEGHKRGGNVPNPVLEYLLSRKVVAGNFNLNNNNNESILMTTPNIFLISHTGMFIERMVSPTMEMIERRLKVHLRAMDEPSGREL</sequence>